<keyword evidence="4" id="KW-0238">DNA-binding</keyword>
<comment type="similarity">
    <text evidence="2">Belongs to the DNA polymerase epsilon subunit B family.</text>
</comment>
<dbReference type="InterPro" id="IPR016266">
    <property type="entry name" value="POLE2"/>
</dbReference>
<comment type="subcellular location">
    <subcellularLocation>
        <location evidence="1">Nucleus</location>
    </subcellularLocation>
</comment>
<sequence>MTGSTMMASSRRHEDNSNVNRRKVARAFKMRGLSIQTSALNGMMNVLRREENPMERDEKMYAILDEIKERMMMNRVSTGSGQLVVTEQLLADVVAELTRNGMDVAEEAVQLLGAFEMPRLAFDSMRKQFSLAAEAMEDGGKRSLFGSATNKVDMYAQRFALIQQRIMRQDLFRPKLVTADGRYSNNTSDTAVNAGSNNKTHVITPIESLLGRTGIKVLLGMIVQVEEGRYYLEDHTGQVPMDLTQTEILTDCFLNENCIVLVEGEINDAGVLTVHRMGNPIIESRLDSLDAIGLQNSDIFSSISSLSELEKLREQEIEHGQDGMFVILSDVHLDNPAVMRNLDTLFEGFEGMQPLPLFVFMGNFVSRSLSALGVATSSGAKMMVGLFDELANLISKYPAIAKEGRFVFIPGPNDAGLTGIMPRPPLPNYFTASLRSKVPHAVFTSNPCRLRFFSKEIVFCREDIVSELKRSCLLAPPQEEEDPMDEDEVPLMTSETDYIEEGGGRGPSKNTQQVIKRTVKTLLDQGHLCPLPLPSCPIYWQYDHALRLYPLPDAVVVADRVEQYYENYAGCDAINPGPFHAEFSFVVYRPVCEVHEDGQTKSDVEFSQI</sequence>
<keyword evidence="5" id="KW-0539">Nucleus</keyword>
<evidence type="ECO:0000256" key="2">
    <source>
        <dbReference type="ARBA" id="ARBA00009560"/>
    </source>
</evidence>
<gene>
    <name evidence="9" type="ORF">DBRI00130_LOCUS28</name>
    <name evidence="10" type="ORF">DBRI00130_LOCUS29</name>
</gene>
<dbReference type="PANTHER" id="PTHR12708:SF0">
    <property type="entry name" value="DNA POLYMERASE EPSILON SUBUNIT 2"/>
    <property type="match status" value="1"/>
</dbReference>
<evidence type="ECO:0000256" key="1">
    <source>
        <dbReference type="ARBA" id="ARBA00004123"/>
    </source>
</evidence>
<protein>
    <recommendedName>
        <fullName evidence="6">DNA polymerase II subunit 2</fullName>
    </recommendedName>
</protein>
<evidence type="ECO:0000256" key="7">
    <source>
        <dbReference type="SAM" id="MobiDB-lite"/>
    </source>
</evidence>
<organism evidence="10">
    <name type="scientific">Ditylum brightwellii</name>
    <dbReference type="NCBI Taxonomy" id="49249"/>
    <lineage>
        <taxon>Eukaryota</taxon>
        <taxon>Sar</taxon>
        <taxon>Stramenopiles</taxon>
        <taxon>Ochrophyta</taxon>
        <taxon>Bacillariophyta</taxon>
        <taxon>Mediophyceae</taxon>
        <taxon>Lithodesmiophycidae</taxon>
        <taxon>Lithodesmiales</taxon>
        <taxon>Lithodesmiaceae</taxon>
        <taxon>Ditylum</taxon>
    </lineage>
</organism>
<feature type="region of interest" description="Disordered" evidence="7">
    <location>
        <begin position="1"/>
        <end position="22"/>
    </location>
</feature>
<keyword evidence="3" id="KW-0235">DNA replication</keyword>
<accession>A0A6V2A035</accession>
<dbReference type="GO" id="GO:0042276">
    <property type="term" value="P:error-prone translesion synthesis"/>
    <property type="evidence" value="ECO:0007669"/>
    <property type="project" value="TreeGrafter"/>
</dbReference>
<dbReference type="AlphaFoldDB" id="A0A6V2A035"/>
<dbReference type="GO" id="GO:0008622">
    <property type="term" value="C:epsilon DNA polymerase complex"/>
    <property type="evidence" value="ECO:0007669"/>
    <property type="project" value="InterPro"/>
</dbReference>
<evidence type="ECO:0000256" key="6">
    <source>
        <dbReference type="ARBA" id="ARBA00032930"/>
    </source>
</evidence>
<dbReference type="Pfam" id="PF04042">
    <property type="entry name" value="DNA_pol_E_B"/>
    <property type="match status" value="1"/>
</dbReference>
<proteinExistence type="inferred from homology"/>
<evidence type="ECO:0000259" key="8">
    <source>
        <dbReference type="Pfam" id="PF04042"/>
    </source>
</evidence>
<dbReference type="InterPro" id="IPR007185">
    <property type="entry name" value="DNA_pol_a/d/e_bsu"/>
</dbReference>
<evidence type="ECO:0000256" key="4">
    <source>
        <dbReference type="ARBA" id="ARBA00023125"/>
    </source>
</evidence>
<dbReference type="PANTHER" id="PTHR12708">
    <property type="entry name" value="DNA POLYMERASE EPSILON SUBUNIT B"/>
    <property type="match status" value="1"/>
</dbReference>
<dbReference type="EMBL" id="HBNS01000031">
    <property type="protein sequence ID" value="CAE4577662.1"/>
    <property type="molecule type" value="Transcribed_RNA"/>
</dbReference>
<feature type="domain" description="DNA polymerase alpha/delta/epsilon subunit B" evidence="8">
    <location>
        <begin position="325"/>
        <end position="564"/>
    </location>
</feature>
<dbReference type="GO" id="GO:0003677">
    <property type="term" value="F:DNA binding"/>
    <property type="evidence" value="ECO:0007669"/>
    <property type="project" value="UniProtKB-KW"/>
</dbReference>
<evidence type="ECO:0000313" key="9">
    <source>
        <dbReference type="EMBL" id="CAE4577662.1"/>
    </source>
</evidence>
<name>A0A6V2A035_9STRA</name>
<evidence type="ECO:0000256" key="3">
    <source>
        <dbReference type="ARBA" id="ARBA00022705"/>
    </source>
</evidence>
<dbReference type="GO" id="GO:0006261">
    <property type="term" value="P:DNA-templated DNA replication"/>
    <property type="evidence" value="ECO:0007669"/>
    <property type="project" value="InterPro"/>
</dbReference>
<reference evidence="10" key="1">
    <citation type="submission" date="2021-01" db="EMBL/GenBank/DDBJ databases">
        <authorList>
            <person name="Corre E."/>
            <person name="Pelletier E."/>
            <person name="Niang G."/>
            <person name="Scheremetjew M."/>
            <person name="Finn R."/>
            <person name="Kale V."/>
            <person name="Holt S."/>
            <person name="Cochrane G."/>
            <person name="Meng A."/>
            <person name="Brown T."/>
            <person name="Cohen L."/>
        </authorList>
    </citation>
    <scope>NUCLEOTIDE SEQUENCE</scope>
    <source>
        <strain evidence="10">GSO104</strain>
    </source>
</reference>
<evidence type="ECO:0000256" key="5">
    <source>
        <dbReference type="ARBA" id="ARBA00023242"/>
    </source>
</evidence>
<evidence type="ECO:0000313" key="10">
    <source>
        <dbReference type="EMBL" id="CAE4577665.1"/>
    </source>
</evidence>
<dbReference type="EMBL" id="HBNS01000032">
    <property type="protein sequence ID" value="CAE4577665.1"/>
    <property type="molecule type" value="Transcribed_RNA"/>
</dbReference>